<gene>
    <name evidence="3" type="ORF">GCM10009539_68960</name>
</gene>
<feature type="transmembrane region" description="Helical" evidence="2">
    <location>
        <begin position="109"/>
        <end position="137"/>
    </location>
</feature>
<accession>A0ABP3ENU7</accession>
<keyword evidence="2" id="KW-0812">Transmembrane</keyword>
<keyword evidence="4" id="KW-1185">Reference proteome</keyword>
<feature type="region of interest" description="Disordered" evidence="1">
    <location>
        <begin position="1"/>
        <end position="71"/>
    </location>
</feature>
<proteinExistence type="predicted"/>
<keyword evidence="2" id="KW-1133">Transmembrane helix</keyword>
<feature type="compositionally biased region" description="Pro residues" evidence="1">
    <location>
        <begin position="17"/>
        <end position="29"/>
    </location>
</feature>
<protein>
    <submittedName>
        <fullName evidence="3">Uncharacterized protein</fullName>
    </submittedName>
</protein>
<reference evidence="4" key="1">
    <citation type="journal article" date="2019" name="Int. J. Syst. Evol. Microbiol.">
        <title>The Global Catalogue of Microorganisms (GCM) 10K type strain sequencing project: providing services to taxonomists for standard genome sequencing and annotation.</title>
        <authorList>
            <consortium name="The Broad Institute Genomics Platform"/>
            <consortium name="The Broad Institute Genome Sequencing Center for Infectious Disease"/>
            <person name="Wu L."/>
            <person name="Ma J."/>
        </authorList>
    </citation>
    <scope>NUCLEOTIDE SEQUENCE [LARGE SCALE GENOMIC DNA]</scope>
    <source>
        <strain evidence="4">JCM 10425</strain>
    </source>
</reference>
<evidence type="ECO:0000313" key="3">
    <source>
        <dbReference type="EMBL" id="GAA0271824.1"/>
    </source>
</evidence>
<sequence>MTWVPPSSGGGGRQPSGDPPYGPPVPSSPPESTTPYRAPGHGAPGYGGAVPAGPAPGGAPPGVGPKAVPERELRRERALRALPPPPSPPPGMGAKPAFAPPVPRRSHTVLIVSLVVGAVLLVCGGGGVTVVGGLFYVTYDNAQNSAVDAVETYLGDLRDGRYQQAYGRLCLEARSDRSLDEFTQAEQTAGQVVSYTIEDRVGNDQDGNWVLTAQVSRQGNPPRSELFPVTFATGNTAQVCP</sequence>
<evidence type="ECO:0000256" key="2">
    <source>
        <dbReference type="SAM" id="Phobius"/>
    </source>
</evidence>
<evidence type="ECO:0000313" key="4">
    <source>
        <dbReference type="Proteomes" id="UP001500967"/>
    </source>
</evidence>
<feature type="compositionally biased region" description="Low complexity" evidence="1">
    <location>
        <begin position="30"/>
        <end position="41"/>
    </location>
</feature>
<evidence type="ECO:0000256" key="1">
    <source>
        <dbReference type="SAM" id="MobiDB-lite"/>
    </source>
</evidence>
<organism evidence="3 4">
    <name type="scientific">Cryptosporangium japonicum</name>
    <dbReference type="NCBI Taxonomy" id="80872"/>
    <lineage>
        <taxon>Bacteria</taxon>
        <taxon>Bacillati</taxon>
        <taxon>Actinomycetota</taxon>
        <taxon>Actinomycetes</taxon>
        <taxon>Cryptosporangiales</taxon>
        <taxon>Cryptosporangiaceae</taxon>
        <taxon>Cryptosporangium</taxon>
    </lineage>
</organism>
<dbReference type="Proteomes" id="UP001500967">
    <property type="component" value="Unassembled WGS sequence"/>
</dbReference>
<name>A0ABP3ENU7_9ACTN</name>
<dbReference type="EMBL" id="BAAAGX010000031">
    <property type="protein sequence ID" value="GAA0271824.1"/>
    <property type="molecule type" value="Genomic_DNA"/>
</dbReference>
<feature type="compositionally biased region" description="Pro residues" evidence="1">
    <location>
        <begin position="53"/>
        <end position="63"/>
    </location>
</feature>
<keyword evidence="2" id="KW-0472">Membrane</keyword>
<comment type="caution">
    <text evidence="3">The sequence shown here is derived from an EMBL/GenBank/DDBJ whole genome shotgun (WGS) entry which is preliminary data.</text>
</comment>